<feature type="domain" description="MobA-like NTP transferase" evidence="2">
    <location>
        <begin position="6"/>
        <end position="167"/>
    </location>
</feature>
<dbReference type="PANTHER" id="PTHR43777:SF1">
    <property type="entry name" value="MOLYBDENUM COFACTOR CYTIDYLYLTRANSFERASE"/>
    <property type="match status" value="1"/>
</dbReference>
<accession>A0ABS7ZR97</accession>
<evidence type="ECO:0000256" key="1">
    <source>
        <dbReference type="ARBA" id="ARBA00022842"/>
    </source>
</evidence>
<gene>
    <name evidence="3" type="ORF">I9W95_11325</name>
</gene>
<comment type="caution">
    <text evidence="3">The sequence shown here is derived from an EMBL/GenBank/DDBJ whole genome shotgun (WGS) entry which is preliminary data.</text>
</comment>
<keyword evidence="4" id="KW-1185">Reference proteome</keyword>
<organism evidence="3 4">
    <name type="scientific">Thalassolituus marinus</name>
    <dbReference type="NCBI Taxonomy" id="671053"/>
    <lineage>
        <taxon>Bacteria</taxon>
        <taxon>Pseudomonadati</taxon>
        <taxon>Pseudomonadota</taxon>
        <taxon>Gammaproteobacteria</taxon>
        <taxon>Oceanospirillales</taxon>
        <taxon>Oceanospirillaceae</taxon>
        <taxon>Thalassolituus</taxon>
    </lineage>
</organism>
<evidence type="ECO:0000313" key="3">
    <source>
        <dbReference type="EMBL" id="MCA6064197.1"/>
    </source>
</evidence>
<reference evidence="3 4" key="1">
    <citation type="submission" date="2020-12" db="EMBL/GenBank/DDBJ databases">
        <title>Novel Thalassolituus-related marine hydrocarbonoclastic bacteria mediated algae-derived hydrocarbons mineralization in twilight zone of the northern South China Sea.</title>
        <authorList>
            <person name="Dong C."/>
        </authorList>
    </citation>
    <scope>NUCLEOTIDE SEQUENCE [LARGE SCALE GENOMIC DNA]</scope>
    <source>
        <strain evidence="3 4">IMCC1826</strain>
    </source>
</reference>
<name>A0ABS7ZR97_9GAMM</name>
<dbReference type="Proteomes" id="UP000714380">
    <property type="component" value="Unassembled WGS sequence"/>
</dbReference>
<keyword evidence="1" id="KW-0460">Magnesium</keyword>
<evidence type="ECO:0000313" key="4">
    <source>
        <dbReference type="Proteomes" id="UP000714380"/>
    </source>
</evidence>
<dbReference type="Pfam" id="PF12804">
    <property type="entry name" value="NTP_transf_3"/>
    <property type="match status" value="1"/>
</dbReference>
<dbReference type="InterPro" id="IPR029044">
    <property type="entry name" value="Nucleotide-diphossugar_trans"/>
</dbReference>
<dbReference type="Gene3D" id="3.90.550.10">
    <property type="entry name" value="Spore Coat Polysaccharide Biosynthesis Protein SpsA, Chain A"/>
    <property type="match status" value="1"/>
</dbReference>
<dbReference type="PANTHER" id="PTHR43777">
    <property type="entry name" value="MOLYBDENUM COFACTOR CYTIDYLYLTRANSFERASE"/>
    <property type="match status" value="1"/>
</dbReference>
<sequence>MKQTGVVILAAGLGERFGHDKRLASIGPQAEPMLLATIRSVRASGMPFVVVLRPGDHLWQQELDGMEVDWVASPEAHLGMGHSLAAGVHATQHWDGWLIALADMPFIQPATYQRVAEALNQHKIVRPVLQRSGDPLNGHPVGFSRSYAWALIQCQGDEGARRLLADNPQDVYLLPLGDEGIVQDIDRPEDC</sequence>
<protein>
    <submittedName>
        <fullName evidence="3">Nucleotidyltransferase family protein</fullName>
    </submittedName>
</protein>
<dbReference type="RefSeq" id="WP_225674935.1">
    <property type="nucleotide sequence ID" value="NZ_JAEDAH010000058.1"/>
</dbReference>
<dbReference type="EMBL" id="JAEDAH010000058">
    <property type="protein sequence ID" value="MCA6064197.1"/>
    <property type="molecule type" value="Genomic_DNA"/>
</dbReference>
<dbReference type="CDD" id="cd04182">
    <property type="entry name" value="GT_2_like_f"/>
    <property type="match status" value="1"/>
</dbReference>
<proteinExistence type="predicted"/>
<dbReference type="InterPro" id="IPR025877">
    <property type="entry name" value="MobA-like_NTP_Trfase"/>
</dbReference>
<evidence type="ECO:0000259" key="2">
    <source>
        <dbReference type="Pfam" id="PF12804"/>
    </source>
</evidence>
<dbReference type="SUPFAM" id="SSF53448">
    <property type="entry name" value="Nucleotide-diphospho-sugar transferases"/>
    <property type="match status" value="1"/>
</dbReference>